<dbReference type="AlphaFoldDB" id="I1QAA7"/>
<accession>I1QAA7</accession>
<dbReference type="HOGENOM" id="CLU_2691808_0_0_1"/>
<reference evidence="1 2" key="2">
    <citation type="submission" date="2018-04" db="EMBL/GenBank/DDBJ databases">
        <title>OglaRS2 (Oryza glaberrima Reference Sequence Version 2).</title>
        <authorList>
            <person name="Zhang J."/>
            <person name="Kudrna D."/>
            <person name="Lee S."/>
            <person name="Talag J."/>
            <person name="Rajasekar S."/>
            <person name="Wing R.A."/>
        </authorList>
    </citation>
    <scope>NUCLEOTIDE SEQUENCE [LARGE SCALE GENOMIC DNA]</scope>
    <source>
        <strain evidence="1 2">cv. IRGC 96717</strain>
    </source>
</reference>
<dbReference type="EnsemblPlants" id="ORGLA07G0104900.1">
    <property type="protein sequence ID" value="ORGLA07G0104900.1"/>
    <property type="gene ID" value="ORGLA07G0104900"/>
</dbReference>
<sequence length="74" mass="8200">MAKKPPLSPSSASPSTVKEKIQKLGLTDVNEGNVVPINPEKFTPEQKKDFEAMLQQAQDQFLNSFIQTRKGTLV</sequence>
<name>I1QAA7_ORYGL</name>
<protein>
    <submittedName>
        <fullName evidence="1">Uncharacterized protein</fullName>
    </submittedName>
</protein>
<reference evidence="1" key="1">
    <citation type="submission" date="2015-06" db="UniProtKB">
        <authorList>
            <consortium name="EnsemblPlants"/>
        </authorList>
    </citation>
    <scope>IDENTIFICATION</scope>
</reference>
<keyword evidence="2" id="KW-1185">Reference proteome</keyword>
<evidence type="ECO:0000313" key="2">
    <source>
        <dbReference type="Proteomes" id="UP000007306"/>
    </source>
</evidence>
<dbReference type="Proteomes" id="UP000007306">
    <property type="component" value="Chromosome 7"/>
</dbReference>
<organism evidence="1 2">
    <name type="scientific">Oryza glaberrima</name>
    <name type="common">African rice</name>
    <dbReference type="NCBI Taxonomy" id="4538"/>
    <lineage>
        <taxon>Eukaryota</taxon>
        <taxon>Viridiplantae</taxon>
        <taxon>Streptophyta</taxon>
        <taxon>Embryophyta</taxon>
        <taxon>Tracheophyta</taxon>
        <taxon>Spermatophyta</taxon>
        <taxon>Magnoliopsida</taxon>
        <taxon>Liliopsida</taxon>
        <taxon>Poales</taxon>
        <taxon>Poaceae</taxon>
        <taxon>BOP clade</taxon>
        <taxon>Oryzoideae</taxon>
        <taxon>Oryzeae</taxon>
        <taxon>Oryzinae</taxon>
        <taxon>Oryza</taxon>
    </lineage>
</organism>
<evidence type="ECO:0000313" key="1">
    <source>
        <dbReference type="EnsemblPlants" id="ORGLA07G0104900.1"/>
    </source>
</evidence>
<proteinExistence type="predicted"/>
<dbReference type="Gramene" id="ORGLA07G0104900.1">
    <property type="protein sequence ID" value="ORGLA07G0104900.1"/>
    <property type="gene ID" value="ORGLA07G0104900"/>
</dbReference>